<accession>A0A1V3WKK8</accession>
<evidence type="ECO:0000313" key="1">
    <source>
        <dbReference type="EMBL" id="OOK66811.1"/>
    </source>
</evidence>
<sequence>MLIAVLAAAVGTRFMQLRAGGQQPRVTVPTRFRIKPARASSQHVSLGPG</sequence>
<protein>
    <submittedName>
        <fullName evidence="1">Uncharacterized protein</fullName>
    </submittedName>
</protein>
<gene>
    <name evidence="1" type="ORF">BZL30_8381</name>
</gene>
<comment type="caution">
    <text evidence="1">The sequence shown here is derived from an EMBL/GenBank/DDBJ whole genome shotgun (WGS) entry which is preliminary data.</text>
</comment>
<name>A0A1V3WKK8_MYCKA</name>
<evidence type="ECO:0000313" key="2">
    <source>
        <dbReference type="Proteomes" id="UP000189229"/>
    </source>
</evidence>
<dbReference type="EMBL" id="MVBM01000009">
    <property type="protein sequence ID" value="OOK66811.1"/>
    <property type="molecule type" value="Genomic_DNA"/>
</dbReference>
<reference evidence="1 2" key="1">
    <citation type="submission" date="2017-02" db="EMBL/GenBank/DDBJ databases">
        <title>Complete genome sequences of Mycobacterium kansasii strains isolated from rhesus macaques.</title>
        <authorList>
            <person name="Panda A."/>
            <person name="Nagaraj S."/>
            <person name="Zhao X."/>
            <person name="Tettelin H."/>
            <person name="Detolla L.J."/>
        </authorList>
    </citation>
    <scope>NUCLEOTIDE SEQUENCE [LARGE SCALE GENOMIC DNA]</scope>
    <source>
        <strain evidence="1 2">11-3813</strain>
    </source>
</reference>
<proteinExistence type="predicted"/>
<dbReference type="Proteomes" id="UP000189229">
    <property type="component" value="Unassembled WGS sequence"/>
</dbReference>
<organism evidence="1 2">
    <name type="scientific">Mycobacterium kansasii</name>
    <dbReference type="NCBI Taxonomy" id="1768"/>
    <lineage>
        <taxon>Bacteria</taxon>
        <taxon>Bacillati</taxon>
        <taxon>Actinomycetota</taxon>
        <taxon>Actinomycetes</taxon>
        <taxon>Mycobacteriales</taxon>
        <taxon>Mycobacteriaceae</taxon>
        <taxon>Mycobacterium</taxon>
    </lineage>
</organism>
<dbReference type="AlphaFoldDB" id="A0A1V3WKK8"/>